<keyword evidence="2" id="KW-1185">Reference proteome</keyword>
<dbReference type="EnsemblMetazoa" id="XM_022805163">
    <property type="protein sequence ID" value="XP_022660898"/>
    <property type="gene ID" value="LOC111250248"/>
</dbReference>
<sequence>MSESVLAVLCYRPTRKSFSMRFTLSQILQTSTIVLLLVPVMLACVDACQSYYQACGRRRQCCSGLNCSRDPGARPDETYCKEGTNSHNRRNTISDVQYEPYTWWTRDGNHRSSLGSVARKIAPLPTALSHAYPNQPQEQYYY</sequence>
<dbReference type="AlphaFoldDB" id="A0A7M7KH09"/>
<accession>A0A7M7KH09</accession>
<proteinExistence type="predicted"/>
<name>A0A7M7KH09_VARDE</name>
<evidence type="ECO:0000313" key="1">
    <source>
        <dbReference type="EnsemblMetazoa" id="XP_022660898"/>
    </source>
</evidence>
<dbReference type="RefSeq" id="XP_022660898.1">
    <property type="nucleotide sequence ID" value="XM_022805163.1"/>
</dbReference>
<dbReference type="GeneID" id="111250248"/>
<dbReference type="Proteomes" id="UP000594260">
    <property type="component" value="Unplaced"/>
</dbReference>
<protein>
    <submittedName>
        <fullName evidence="1">Uncharacterized protein</fullName>
    </submittedName>
</protein>
<evidence type="ECO:0000313" key="2">
    <source>
        <dbReference type="Proteomes" id="UP000594260"/>
    </source>
</evidence>
<reference evidence="1" key="1">
    <citation type="submission" date="2021-01" db="UniProtKB">
        <authorList>
            <consortium name="EnsemblMetazoa"/>
        </authorList>
    </citation>
    <scope>IDENTIFICATION</scope>
</reference>
<organism evidence="1 2">
    <name type="scientific">Varroa destructor</name>
    <name type="common">Honeybee mite</name>
    <dbReference type="NCBI Taxonomy" id="109461"/>
    <lineage>
        <taxon>Eukaryota</taxon>
        <taxon>Metazoa</taxon>
        <taxon>Ecdysozoa</taxon>
        <taxon>Arthropoda</taxon>
        <taxon>Chelicerata</taxon>
        <taxon>Arachnida</taxon>
        <taxon>Acari</taxon>
        <taxon>Parasitiformes</taxon>
        <taxon>Mesostigmata</taxon>
        <taxon>Gamasina</taxon>
        <taxon>Dermanyssoidea</taxon>
        <taxon>Varroidae</taxon>
        <taxon>Varroa</taxon>
    </lineage>
</organism>